<evidence type="ECO:0000259" key="6">
    <source>
        <dbReference type="PROSITE" id="PS51294"/>
    </source>
</evidence>
<dbReference type="GO" id="GO:0003700">
    <property type="term" value="F:DNA-binding transcription factor activity"/>
    <property type="evidence" value="ECO:0007669"/>
    <property type="project" value="InterPro"/>
</dbReference>
<keyword evidence="8" id="KW-1185">Reference proteome</keyword>
<evidence type="ECO:0000313" key="8">
    <source>
        <dbReference type="Proteomes" id="UP001345219"/>
    </source>
</evidence>
<evidence type="ECO:0000256" key="3">
    <source>
        <dbReference type="ARBA" id="ARBA00023163"/>
    </source>
</evidence>
<comment type="caution">
    <text evidence="7">The sequence shown here is derived from an EMBL/GenBank/DDBJ whole genome shotgun (WGS) entry which is preliminary data.</text>
</comment>
<dbReference type="PANTHER" id="PTHR31314:SF164">
    <property type="entry name" value="HTH MYB-TYPE DOMAIN-CONTAINING PROTEIN"/>
    <property type="match status" value="1"/>
</dbReference>
<dbReference type="InterPro" id="IPR046955">
    <property type="entry name" value="PHR1-like"/>
</dbReference>
<reference evidence="7 8" key="1">
    <citation type="journal article" date="2023" name="Hortic Res">
        <title>Pangenome of water caltrop reveals structural variations and asymmetric subgenome divergence after allopolyploidization.</title>
        <authorList>
            <person name="Zhang X."/>
            <person name="Chen Y."/>
            <person name="Wang L."/>
            <person name="Yuan Y."/>
            <person name="Fang M."/>
            <person name="Shi L."/>
            <person name="Lu R."/>
            <person name="Comes H.P."/>
            <person name="Ma Y."/>
            <person name="Chen Y."/>
            <person name="Huang G."/>
            <person name="Zhou Y."/>
            <person name="Zheng Z."/>
            <person name="Qiu Y."/>
        </authorList>
    </citation>
    <scope>NUCLEOTIDE SEQUENCE [LARGE SCALE GENOMIC DNA]</scope>
    <source>
        <tissue evidence="7">Roots</tissue>
    </source>
</reference>
<feature type="region of interest" description="Disordered" evidence="5">
    <location>
        <begin position="251"/>
        <end position="282"/>
    </location>
</feature>
<feature type="compositionally biased region" description="Low complexity" evidence="5">
    <location>
        <begin position="55"/>
        <end position="68"/>
    </location>
</feature>
<dbReference type="InterPro" id="IPR006447">
    <property type="entry name" value="Myb_dom_plants"/>
</dbReference>
<dbReference type="PANTHER" id="PTHR31314">
    <property type="entry name" value="MYB FAMILY TRANSCRIPTION FACTOR PHL7-LIKE"/>
    <property type="match status" value="1"/>
</dbReference>
<feature type="region of interest" description="Disordered" evidence="5">
    <location>
        <begin position="1"/>
        <end position="85"/>
    </location>
</feature>
<comment type="subcellular location">
    <subcellularLocation>
        <location evidence="1">Nucleus</location>
    </subcellularLocation>
</comment>
<keyword evidence="2" id="KW-0805">Transcription regulation</keyword>
<evidence type="ECO:0000313" key="7">
    <source>
        <dbReference type="EMBL" id="KAK4756035.1"/>
    </source>
</evidence>
<dbReference type="Gene3D" id="1.10.10.60">
    <property type="entry name" value="Homeodomain-like"/>
    <property type="match status" value="1"/>
</dbReference>
<dbReference type="FunFam" id="1.10.10.60:FF:000002">
    <property type="entry name" value="Myb family transcription factor"/>
    <property type="match status" value="1"/>
</dbReference>
<dbReference type="SUPFAM" id="SSF46689">
    <property type="entry name" value="Homeodomain-like"/>
    <property type="match status" value="1"/>
</dbReference>
<name>A0AAN7Q3B5_9MYRT</name>
<dbReference type="GO" id="GO:0005634">
    <property type="term" value="C:nucleus"/>
    <property type="evidence" value="ECO:0007669"/>
    <property type="project" value="UniProtKB-SubCell"/>
</dbReference>
<dbReference type="GO" id="GO:0003677">
    <property type="term" value="F:DNA binding"/>
    <property type="evidence" value="ECO:0007669"/>
    <property type="project" value="InterPro"/>
</dbReference>
<keyword evidence="3" id="KW-0804">Transcription</keyword>
<dbReference type="AlphaFoldDB" id="A0AAN7Q3B5"/>
<feature type="region of interest" description="Disordered" evidence="5">
    <location>
        <begin position="322"/>
        <end position="367"/>
    </location>
</feature>
<dbReference type="InterPro" id="IPR009057">
    <property type="entry name" value="Homeodomain-like_sf"/>
</dbReference>
<dbReference type="Pfam" id="PF00249">
    <property type="entry name" value="Myb_DNA-binding"/>
    <property type="match status" value="1"/>
</dbReference>
<dbReference type="NCBIfam" id="TIGR01557">
    <property type="entry name" value="myb_SHAQKYF"/>
    <property type="match status" value="1"/>
</dbReference>
<evidence type="ECO:0000256" key="2">
    <source>
        <dbReference type="ARBA" id="ARBA00023015"/>
    </source>
</evidence>
<protein>
    <recommendedName>
        <fullName evidence="6">HTH myb-type domain-containing protein</fullName>
    </recommendedName>
</protein>
<evidence type="ECO:0000256" key="5">
    <source>
        <dbReference type="SAM" id="MobiDB-lite"/>
    </source>
</evidence>
<feature type="compositionally biased region" description="Polar residues" evidence="5">
    <location>
        <begin position="358"/>
        <end position="367"/>
    </location>
</feature>
<feature type="compositionally biased region" description="Polar residues" evidence="5">
    <location>
        <begin position="1"/>
        <end position="23"/>
    </location>
</feature>
<sequence>MKGISEITSSNSVPDLRNPSSRETPGGHRQQYHEEADWLQVDGGSDEQKTGDGRSSSSSTVEENNNNSSKEKMKGASSSGNSGAVRKYVRSKMPRLRWTPDLHLCFARAVERLGGHDRATPKLVLQMMNIKGLSIAHVKSHLQMYRSKKIDDQSQGHGALMECNSHHIYSLSQLSMLQSLNNGRASLRFGDTSRRGHGHSHQMHFPNYHVLSGASCNSRLNNGKESHPGNNFPFRIPETLARAGLSIGFLNSTAPAGPSTTGFKEQTPKSMKKRKDPEPDRALDLDLSLGVKVKPETTNGQEGGCNGTVQCDLSLSLNCLSNNPLPPDSITALKETGKKEEEEEDEHEESETMKCTERTSSALDLAL</sequence>
<dbReference type="Proteomes" id="UP001345219">
    <property type="component" value="Chromosome 8"/>
</dbReference>
<dbReference type="InterPro" id="IPR017930">
    <property type="entry name" value="Myb_dom"/>
</dbReference>
<dbReference type="InterPro" id="IPR001005">
    <property type="entry name" value="SANT/Myb"/>
</dbReference>
<dbReference type="PROSITE" id="PS51294">
    <property type="entry name" value="HTH_MYB"/>
    <property type="match status" value="1"/>
</dbReference>
<accession>A0AAN7Q3B5</accession>
<feature type="domain" description="HTH myb-type" evidence="6">
    <location>
        <begin position="90"/>
        <end position="150"/>
    </location>
</feature>
<gene>
    <name evidence="7" type="ORF">SAY87_009792</name>
</gene>
<evidence type="ECO:0000256" key="4">
    <source>
        <dbReference type="ARBA" id="ARBA00023242"/>
    </source>
</evidence>
<feature type="compositionally biased region" description="Polar residues" evidence="5">
    <location>
        <begin position="251"/>
        <end position="264"/>
    </location>
</feature>
<proteinExistence type="predicted"/>
<organism evidence="7 8">
    <name type="scientific">Trapa incisa</name>
    <dbReference type="NCBI Taxonomy" id="236973"/>
    <lineage>
        <taxon>Eukaryota</taxon>
        <taxon>Viridiplantae</taxon>
        <taxon>Streptophyta</taxon>
        <taxon>Embryophyta</taxon>
        <taxon>Tracheophyta</taxon>
        <taxon>Spermatophyta</taxon>
        <taxon>Magnoliopsida</taxon>
        <taxon>eudicotyledons</taxon>
        <taxon>Gunneridae</taxon>
        <taxon>Pentapetalae</taxon>
        <taxon>rosids</taxon>
        <taxon>malvids</taxon>
        <taxon>Myrtales</taxon>
        <taxon>Lythraceae</taxon>
        <taxon>Trapa</taxon>
    </lineage>
</organism>
<evidence type="ECO:0000256" key="1">
    <source>
        <dbReference type="ARBA" id="ARBA00004123"/>
    </source>
</evidence>
<dbReference type="EMBL" id="JAXIOK010000014">
    <property type="protein sequence ID" value="KAK4756035.1"/>
    <property type="molecule type" value="Genomic_DNA"/>
</dbReference>
<keyword evidence="4" id="KW-0539">Nucleus</keyword>